<protein>
    <submittedName>
        <fullName evidence="2">SAP30-binding protein-like isoform X2</fullName>
    </submittedName>
</protein>
<dbReference type="Pfam" id="PF07818">
    <property type="entry name" value="HCNGP"/>
    <property type="match status" value="1"/>
</dbReference>
<dbReference type="PANTHER" id="PTHR13464:SF0">
    <property type="entry name" value="SAP30-BINDING PROTEIN"/>
    <property type="match status" value="1"/>
</dbReference>
<proteinExistence type="predicted"/>
<dbReference type="PANTHER" id="PTHR13464">
    <property type="entry name" value="TRANSCRIPTIONAL REGULATOR PROTEIN HCNGP"/>
    <property type="match status" value="1"/>
</dbReference>
<reference evidence="2 3" key="1">
    <citation type="journal article" date="2023" name="Mol. Ecol. Resour.">
        <title>Chromosome-level genome assembly of a triploid poplar Populus alba 'Berolinensis'.</title>
        <authorList>
            <person name="Chen S."/>
            <person name="Yu Y."/>
            <person name="Wang X."/>
            <person name="Wang S."/>
            <person name="Zhang T."/>
            <person name="Zhou Y."/>
            <person name="He R."/>
            <person name="Meng N."/>
            <person name="Wang Y."/>
            <person name="Liu W."/>
            <person name="Liu Z."/>
            <person name="Liu J."/>
            <person name="Guo Q."/>
            <person name="Huang H."/>
            <person name="Sederoff R.R."/>
            <person name="Wang G."/>
            <person name="Qu G."/>
            <person name="Chen S."/>
        </authorList>
    </citation>
    <scope>NUCLEOTIDE SEQUENCE [LARGE SCALE GENOMIC DNA]</scope>
    <source>
        <strain evidence="2">SC-2020</strain>
    </source>
</reference>
<dbReference type="EMBL" id="JAQIZT010000004">
    <property type="protein sequence ID" value="KAJ7000030.1"/>
    <property type="molecule type" value="Genomic_DNA"/>
</dbReference>
<evidence type="ECO:0000256" key="1">
    <source>
        <dbReference type="SAM" id="MobiDB-lite"/>
    </source>
</evidence>
<dbReference type="InterPro" id="IPR012479">
    <property type="entry name" value="SAP30BP"/>
</dbReference>
<comment type="caution">
    <text evidence="2">The sequence shown here is derived from an EMBL/GenBank/DDBJ whole genome shotgun (WGS) entry which is preliminary data.</text>
</comment>
<evidence type="ECO:0000313" key="2">
    <source>
        <dbReference type="EMBL" id="KAJ7000030.1"/>
    </source>
</evidence>
<gene>
    <name evidence="2" type="ORF">NC653_010709</name>
</gene>
<organism evidence="2 3">
    <name type="scientific">Populus alba x Populus x berolinensis</name>
    <dbReference type="NCBI Taxonomy" id="444605"/>
    <lineage>
        <taxon>Eukaryota</taxon>
        <taxon>Viridiplantae</taxon>
        <taxon>Streptophyta</taxon>
        <taxon>Embryophyta</taxon>
        <taxon>Tracheophyta</taxon>
        <taxon>Spermatophyta</taxon>
        <taxon>Magnoliopsida</taxon>
        <taxon>eudicotyledons</taxon>
        <taxon>Gunneridae</taxon>
        <taxon>Pentapetalae</taxon>
        <taxon>rosids</taxon>
        <taxon>fabids</taxon>
        <taxon>Malpighiales</taxon>
        <taxon>Salicaceae</taxon>
        <taxon>Saliceae</taxon>
        <taxon>Populus</taxon>
    </lineage>
</organism>
<dbReference type="GO" id="GO:0006355">
    <property type="term" value="P:regulation of DNA-templated transcription"/>
    <property type="evidence" value="ECO:0007669"/>
    <property type="project" value="InterPro"/>
</dbReference>
<sequence length="437" mass="48722">MASRKKQLEGIALLSMYNDDEEDDEEMEDLHYQQPHHDMEEDALNDDNAMATEAEAATYCRNSTPKGGLLRALNPQQQVGTINLETKRSNRRGRLAIVDYGHDEVAMSPEPEEGEFEEKLQSVIGVIQEKSSPGTSHFLSPSFQATPQSFENLGPSQLDEINDTTNESEAVNTEGANDVPAEGVNPFDKFLPPPPKEKCPEELQKKIDKFLALKKIGRSFNAEVCNKKDYRNPDFLLHAVRYQVIDEIGSCFSKDVFDPHGYDQSDYYLELEVGMRRERERKEQELKRSTKVEFVMGGTRPGVVAPPTKFSMPIPVATASGTRPSSNAADAAPLEVRQNKKSKWDKVIISAVAHICNLMIALMLRNYHFDYFVCFQVDGDGRNLLTGGHDSLAAVAAAQAARLSAANVGSGYTGFVQQKQSEAEEKRSGERKLERRS</sequence>
<feature type="compositionally biased region" description="Basic and acidic residues" evidence="1">
    <location>
        <begin position="421"/>
        <end position="437"/>
    </location>
</feature>
<dbReference type="AlphaFoldDB" id="A0AAD6R0B6"/>
<feature type="region of interest" description="Disordered" evidence="1">
    <location>
        <begin position="176"/>
        <end position="195"/>
    </location>
</feature>
<dbReference type="Proteomes" id="UP001164929">
    <property type="component" value="Chromosome 4"/>
</dbReference>
<dbReference type="GO" id="GO:0005634">
    <property type="term" value="C:nucleus"/>
    <property type="evidence" value="ECO:0007669"/>
    <property type="project" value="TreeGrafter"/>
</dbReference>
<name>A0AAD6R0B6_9ROSI</name>
<evidence type="ECO:0000313" key="3">
    <source>
        <dbReference type="Proteomes" id="UP001164929"/>
    </source>
</evidence>
<keyword evidence="3" id="KW-1185">Reference proteome</keyword>
<feature type="region of interest" description="Disordered" evidence="1">
    <location>
        <begin position="417"/>
        <end position="437"/>
    </location>
</feature>
<accession>A0AAD6R0B6</accession>